<evidence type="ECO:0000313" key="2">
    <source>
        <dbReference type="Proteomes" id="UP000257032"/>
    </source>
</evidence>
<dbReference type="Proteomes" id="UP000257032">
    <property type="component" value="Unassembled WGS sequence"/>
</dbReference>
<name>A0A3D8VLS7_9BACI</name>
<accession>A0A3D8VLS7</accession>
<reference evidence="1 2" key="1">
    <citation type="submission" date="2018-08" db="EMBL/GenBank/DDBJ databases">
        <title>Genome sequence of strict halophilic Halobacillus trueperi SS1 isolated from Lunsu, a salty water body of North West Himalayas.</title>
        <authorList>
            <person name="Gupta S."/>
            <person name="Sharma P."/>
            <person name="Dev K."/>
            <person name="Baumler D."/>
            <person name="Sourirajan A."/>
        </authorList>
    </citation>
    <scope>NUCLEOTIDE SEQUENCE [LARGE SCALE GENOMIC DNA]</scope>
    <source>
        <strain evidence="1 2">SS1</strain>
    </source>
</reference>
<dbReference type="EMBL" id="QTLC01000048">
    <property type="protein sequence ID" value="RDY70366.1"/>
    <property type="molecule type" value="Genomic_DNA"/>
</dbReference>
<sequence length="92" mass="10084">MQKHTSRALSGSVSELGTITNRMELKLDNFKHPIPDFLVSEHLTLDPDYLNDSYGEETPPELKPLSPGDRVAVAVVNGGQDHVVVARVVNYG</sequence>
<evidence type="ECO:0000313" key="1">
    <source>
        <dbReference type="EMBL" id="RDY70366.1"/>
    </source>
</evidence>
<proteinExistence type="predicted"/>
<comment type="caution">
    <text evidence="1">The sequence shown here is derived from an EMBL/GenBank/DDBJ whole genome shotgun (WGS) entry which is preliminary data.</text>
</comment>
<gene>
    <name evidence="1" type="ORF">DXT76_13745</name>
</gene>
<protein>
    <submittedName>
        <fullName evidence="1">Uncharacterized protein</fullName>
    </submittedName>
</protein>
<dbReference type="AlphaFoldDB" id="A0A3D8VLS7"/>
<organism evidence="1 2">
    <name type="scientific">Halobacillus trueperi</name>
    <dbReference type="NCBI Taxonomy" id="156205"/>
    <lineage>
        <taxon>Bacteria</taxon>
        <taxon>Bacillati</taxon>
        <taxon>Bacillota</taxon>
        <taxon>Bacilli</taxon>
        <taxon>Bacillales</taxon>
        <taxon>Bacillaceae</taxon>
        <taxon>Halobacillus</taxon>
    </lineage>
</organism>